<evidence type="ECO:0000313" key="4">
    <source>
        <dbReference type="Proteomes" id="UP000184315"/>
    </source>
</evidence>
<keyword evidence="2" id="KW-1133">Transmembrane helix</keyword>
<dbReference type="PANTHER" id="PTHR14136:SF17">
    <property type="entry name" value="BTB_POZ DOMAIN-CONTAINING PROTEIN KCTD9"/>
    <property type="match status" value="1"/>
</dbReference>
<organism evidence="3 4">
    <name type="scientific">Planktothrix tepida PCC 9214</name>
    <dbReference type="NCBI Taxonomy" id="671072"/>
    <lineage>
        <taxon>Bacteria</taxon>
        <taxon>Bacillati</taxon>
        <taxon>Cyanobacteriota</taxon>
        <taxon>Cyanophyceae</taxon>
        <taxon>Oscillatoriophycideae</taxon>
        <taxon>Oscillatoriales</taxon>
        <taxon>Microcoleaceae</taxon>
        <taxon>Planktothrix</taxon>
    </lineage>
</organism>
<keyword evidence="2" id="KW-0472">Membrane</keyword>
<evidence type="ECO:0000256" key="1">
    <source>
        <dbReference type="SAM" id="MobiDB-lite"/>
    </source>
</evidence>
<feature type="transmembrane region" description="Helical" evidence="2">
    <location>
        <begin position="92"/>
        <end position="110"/>
    </location>
</feature>
<feature type="region of interest" description="Disordered" evidence="1">
    <location>
        <begin position="1"/>
        <end position="40"/>
    </location>
</feature>
<dbReference type="SUPFAM" id="SSF141571">
    <property type="entry name" value="Pentapeptide repeat-like"/>
    <property type="match status" value="1"/>
</dbReference>
<evidence type="ECO:0000256" key="2">
    <source>
        <dbReference type="SAM" id="Phobius"/>
    </source>
</evidence>
<reference evidence="4" key="1">
    <citation type="submission" date="2015-10" db="EMBL/GenBank/DDBJ databases">
        <authorList>
            <person name="Regsiter A."/>
            <person name="william w."/>
        </authorList>
    </citation>
    <scope>NUCLEOTIDE SEQUENCE [LARGE SCALE GENOMIC DNA]</scope>
</reference>
<dbReference type="STRING" id="671072.PL9214430146"/>
<dbReference type="AlphaFoldDB" id="A0A1J1LIX2"/>
<dbReference type="RefSeq" id="WP_083579975.1">
    <property type="nucleotide sequence ID" value="NZ_LN889796.1"/>
</dbReference>
<evidence type="ECO:0000313" key="3">
    <source>
        <dbReference type="EMBL" id="CUR32174.1"/>
    </source>
</evidence>
<keyword evidence="2" id="KW-0812">Transmembrane</keyword>
<feature type="transmembrane region" description="Helical" evidence="2">
    <location>
        <begin position="122"/>
        <end position="142"/>
    </location>
</feature>
<dbReference type="Proteomes" id="UP000184315">
    <property type="component" value="Unassembled WGS sequence"/>
</dbReference>
<dbReference type="InterPro" id="IPR051082">
    <property type="entry name" value="Pentapeptide-BTB/POZ_domain"/>
</dbReference>
<accession>A0A1J1LIX2</accession>
<dbReference type="OrthoDB" id="503668at2"/>
<dbReference type="EMBL" id="CZDF01000148">
    <property type="protein sequence ID" value="CUR32174.1"/>
    <property type="molecule type" value="Genomic_DNA"/>
</dbReference>
<feature type="compositionally biased region" description="Polar residues" evidence="1">
    <location>
        <begin position="1"/>
        <end position="21"/>
    </location>
</feature>
<feature type="transmembrane region" description="Helical" evidence="2">
    <location>
        <begin position="163"/>
        <end position="185"/>
    </location>
</feature>
<feature type="transmembrane region" description="Helical" evidence="2">
    <location>
        <begin position="66"/>
        <end position="85"/>
    </location>
</feature>
<dbReference type="InterPro" id="IPR001646">
    <property type="entry name" value="5peptide_repeat"/>
</dbReference>
<protein>
    <submittedName>
        <fullName evidence="3">Pentapeptide repeat-containing protein</fullName>
    </submittedName>
</protein>
<dbReference type="PANTHER" id="PTHR14136">
    <property type="entry name" value="BTB_POZ DOMAIN-CONTAINING PROTEIN KCTD9"/>
    <property type="match status" value="1"/>
</dbReference>
<proteinExistence type="predicted"/>
<keyword evidence="4" id="KW-1185">Reference proteome</keyword>
<name>A0A1J1LIX2_9CYAN</name>
<dbReference type="Pfam" id="PF00805">
    <property type="entry name" value="Pentapeptide"/>
    <property type="match status" value="2"/>
</dbReference>
<sequence length="429" mass="46692">MTMDPNSSSSHSQEVQENPESLNGGVLQPHDSPHLPPPMEEIQLNSGESWEIETQNPILEDHPSSVSGSIVVLSAMALMILGLGIDNITLGYVSALATLVVSLRLIWSGWGKVWTTLIPASWRSLIIACFGILGSLIGLVIFSNANTANEVSNITINWDAIGALGDLGGALGQILIAILAVYVAWRQYIISRDLTIQQNRITQQQTIDAYFQGVSDLALGEQGLLEDWPQERVIAEGRTSAIIKSVDAEGKAKILRFLSQAKLITPLQRDRHLGRPMLDGNGNYAEDRDHGVRVIDLGAMLAGADLSQTDLRRTDLSDANLVKANLQGCDLVRANLARSILYEANLSYTNLRAIRLFYGSPETASPRSKTLIPNFNTGEHTGAVVENADFTGIENLSEENRYYCCAWCGSKSRKTIPGGCEGIPNKLDR</sequence>
<dbReference type="Gene3D" id="2.160.20.80">
    <property type="entry name" value="E3 ubiquitin-protein ligase SopA"/>
    <property type="match status" value="1"/>
</dbReference>
<gene>
    <name evidence="3" type="ORF">PL9214430146</name>
</gene>